<evidence type="ECO:0000256" key="6">
    <source>
        <dbReference type="ARBA" id="ARBA00022989"/>
    </source>
</evidence>
<name>A0A081NJI5_9GAMM</name>
<feature type="transmembrane region" description="Helical" evidence="8">
    <location>
        <begin position="313"/>
        <end position="336"/>
    </location>
</feature>
<dbReference type="Pfam" id="PF00375">
    <property type="entry name" value="SDF"/>
    <property type="match status" value="1"/>
</dbReference>
<reference evidence="9 10" key="1">
    <citation type="submission" date="2014-06" db="EMBL/GenBank/DDBJ databases">
        <title>Whole Genome Sequences of Three Symbiotic Endozoicomonas Bacteria.</title>
        <authorList>
            <person name="Neave M.J."/>
            <person name="Apprill A."/>
            <person name="Voolstra C.R."/>
        </authorList>
    </citation>
    <scope>NUCLEOTIDE SEQUENCE [LARGE SCALE GENOMIC DNA]</scope>
    <source>
        <strain evidence="9 10">DSM 25634</strain>
    </source>
</reference>
<evidence type="ECO:0000313" key="10">
    <source>
        <dbReference type="Proteomes" id="UP000028073"/>
    </source>
</evidence>
<sequence>MYILTALALGVLTGLVFHQQAVVLKPLGDAFIKAVKMMVVPIVFVSIVNGIISIRDLSSFGRIATKALFVFIFTMASATTLALIVSQLLGIGSSLDLNLPVTAVSTKEAPPIVEVLLNMIPSNPIQSMAQGDVLPTIVFALLVGFGINLSGKGAEPVANFFTALAQVVFKMIDLVMKLAPLGIFALIAYTVGTQGISILGKLAGLVSTTWLVALIVIFGFYSLVLRYLGLSPKMFIRKMFTPQIVALTTTSSAATLPVNLHVAEQRLGVDKSIASFVLPVGSTVNMNGLSINLGVIAVFAANVFGLDLGLAEYISILMISTLSAIGAAGVPGMFLITMSSLLMSLGAPLELIALVAAVDRLIEMSGTVTNITGDTFTAVVVAKMENRLDETAYNS</sequence>
<feature type="transmembrane region" description="Helical" evidence="8">
    <location>
        <begin position="276"/>
        <end position="301"/>
    </location>
</feature>
<dbReference type="InterPro" id="IPR001991">
    <property type="entry name" value="Na-dicarboxylate_symporter"/>
</dbReference>
<dbReference type="InterPro" id="IPR018107">
    <property type="entry name" value="Na-dicarboxylate_symporter_CS"/>
</dbReference>
<keyword evidence="2" id="KW-0813">Transport</keyword>
<dbReference type="PROSITE" id="PS00713">
    <property type="entry name" value="NA_DICARBOXYL_SYMP_1"/>
    <property type="match status" value="1"/>
</dbReference>
<feature type="transmembrane region" description="Helical" evidence="8">
    <location>
        <begin position="34"/>
        <end position="55"/>
    </location>
</feature>
<dbReference type="AlphaFoldDB" id="A0A081NJI5"/>
<keyword evidence="4 8" id="KW-0812">Transmembrane</keyword>
<evidence type="ECO:0000256" key="4">
    <source>
        <dbReference type="ARBA" id="ARBA00022692"/>
    </source>
</evidence>
<proteinExistence type="predicted"/>
<dbReference type="GO" id="GO:0005886">
    <property type="term" value="C:plasma membrane"/>
    <property type="evidence" value="ECO:0007669"/>
    <property type="project" value="UniProtKB-SubCell"/>
</dbReference>
<dbReference type="GO" id="GO:0015293">
    <property type="term" value="F:symporter activity"/>
    <property type="evidence" value="ECO:0007669"/>
    <property type="project" value="UniProtKB-KW"/>
</dbReference>
<evidence type="ECO:0000313" key="9">
    <source>
        <dbReference type="EMBL" id="KEQ18608.1"/>
    </source>
</evidence>
<keyword evidence="3" id="KW-1003">Cell membrane</keyword>
<dbReference type="SUPFAM" id="SSF118215">
    <property type="entry name" value="Proton glutamate symport protein"/>
    <property type="match status" value="1"/>
</dbReference>
<feature type="transmembrane region" description="Helical" evidence="8">
    <location>
        <begin position="163"/>
        <end position="189"/>
    </location>
</feature>
<evidence type="ECO:0000256" key="7">
    <source>
        <dbReference type="ARBA" id="ARBA00023136"/>
    </source>
</evidence>
<dbReference type="STRING" id="1137799.GZ78_00235"/>
<evidence type="ECO:0000256" key="2">
    <source>
        <dbReference type="ARBA" id="ARBA00022448"/>
    </source>
</evidence>
<feature type="transmembrane region" description="Helical" evidence="8">
    <location>
        <begin position="133"/>
        <end position="151"/>
    </location>
</feature>
<protein>
    <recommendedName>
        <fullName evidence="11">Sodium:dicarboxylate symporter</fullName>
    </recommendedName>
</protein>
<evidence type="ECO:0000256" key="1">
    <source>
        <dbReference type="ARBA" id="ARBA00004651"/>
    </source>
</evidence>
<evidence type="ECO:0008006" key="11">
    <source>
        <dbReference type="Google" id="ProtNLM"/>
    </source>
</evidence>
<comment type="caution">
    <text evidence="9">The sequence shown here is derived from an EMBL/GenBank/DDBJ whole genome shotgun (WGS) entry which is preliminary data.</text>
</comment>
<evidence type="ECO:0000256" key="5">
    <source>
        <dbReference type="ARBA" id="ARBA00022847"/>
    </source>
</evidence>
<evidence type="ECO:0000256" key="3">
    <source>
        <dbReference type="ARBA" id="ARBA00022475"/>
    </source>
</evidence>
<comment type="subcellular location">
    <subcellularLocation>
        <location evidence="1">Cell membrane</location>
        <topology evidence="1">Multi-pass membrane protein</topology>
    </subcellularLocation>
</comment>
<dbReference type="PANTHER" id="PTHR42865">
    <property type="entry name" value="PROTON/GLUTAMATE-ASPARTATE SYMPORTER"/>
    <property type="match status" value="1"/>
</dbReference>
<feature type="transmembrane region" description="Helical" evidence="8">
    <location>
        <begin position="67"/>
        <end position="89"/>
    </location>
</feature>
<organism evidence="9 10">
    <name type="scientific">Endozoicomonas numazuensis</name>
    <dbReference type="NCBI Taxonomy" id="1137799"/>
    <lineage>
        <taxon>Bacteria</taxon>
        <taxon>Pseudomonadati</taxon>
        <taxon>Pseudomonadota</taxon>
        <taxon>Gammaproteobacteria</taxon>
        <taxon>Oceanospirillales</taxon>
        <taxon>Endozoicomonadaceae</taxon>
        <taxon>Endozoicomonas</taxon>
    </lineage>
</organism>
<dbReference type="eggNOG" id="COG1301">
    <property type="taxonomic scope" value="Bacteria"/>
</dbReference>
<dbReference type="EMBL" id="JOKH01000001">
    <property type="protein sequence ID" value="KEQ18608.1"/>
    <property type="molecule type" value="Genomic_DNA"/>
</dbReference>
<gene>
    <name evidence="9" type="ORF">GZ78_00235</name>
</gene>
<keyword evidence="5" id="KW-0769">Symport</keyword>
<feature type="transmembrane region" description="Helical" evidence="8">
    <location>
        <begin position="209"/>
        <end position="229"/>
    </location>
</feature>
<dbReference type="Proteomes" id="UP000028073">
    <property type="component" value="Unassembled WGS sequence"/>
</dbReference>
<evidence type="ECO:0000256" key="8">
    <source>
        <dbReference type="SAM" id="Phobius"/>
    </source>
</evidence>
<dbReference type="Gene3D" id="1.10.3860.10">
    <property type="entry name" value="Sodium:dicarboxylate symporter"/>
    <property type="match status" value="1"/>
</dbReference>
<keyword evidence="10" id="KW-1185">Reference proteome</keyword>
<dbReference type="PANTHER" id="PTHR42865:SF7">
    <property type="entry name" value="PROTON_GLUTAMATE-ASPARTATE SYMPORTER"/>
    <property type="match status" value="1"/>
</dbReference>
<keyword evidence="6 8" id="KW-1133">Transmembrane helix</keyword>
<keyword evidence="7 8" id="KW-0472">Membrane</keyword>
<accession>A0A081NJI5</accession>
<dbReference type="PRINTS" id="PR00173">
    <property type="entry name" value="EDTRNSPORT"/>
</dbReference>
<dbReference type="GO" id="GO:0006835">
    <property type="term" value="P:dicarboxylic acid transport"/>
    <property type="evidence" value="ECO:0007669"/>
    <property type="project" value="TreeGrafter"/>
</dbReference>
<dbReference type="InterPro" id="IPR036458">
    <property type="entry name" value="Na:dicarbo_symporter_sf"/>
</dbReference>